<dbReference type="Pfam" id="PF07065">
    <property type="entry name" value="D123"/>
    <property type="match status" value="1"/>
</dbReference>
<dbReference type="AlphaFoldDB" id="A0A3B0XUS4"/>
<proteinExistence type="inferred from homology"/>
<comment type="similarity">
    <text evidence="1">Belongs to the CDC123 family.</text>
</comment>
<organism evidence="2">
    <name type="scientific">hydrothermal vent metagenome</name>
    <dbReference type="NCBI Taxonomy" id="652676"/>
    <lineage>
        <taxon>unclassified sequences</taxon>
        <taxon>metagenomes</taxon>
        <taxon>ecological metagenomes</taxon>
    </lineage>
</organism>
<protein>
    <submittedName>
        <fullName evidence="2">Uncharacterized protein</fullName>
    </submittedName>
</protein>
<name>A0A3B0XUS4_9ZZZZ</name>
<dbReference type="PANTHER" id="PTHR15323">
    <property type="entry name" value="D123 PROTEIN"/>
    <property type="match status" value="1"/>
</dbReference>
<dbReference type="EMBL" id="UOFJ01000301">
    <property type="protein sequence ID" value="VAW67933.1"/>
    <property type="molecule type" value="Genomic_DNA"/>
</dbReference>
<dbReference type="GO" id="GO:0005737">
    <property type="term" value="C:cytoplasm"/>
    <property type="evidence" value="ECO:0007669"/>
    <property type="project" value="TreeGrafter"/>
</dbReference>
<dbReference type="PANTHER" id="PTHR15323:SF6">
    <property type="entry name" value="CELL DIVISION CYCLE PROTEIN 123 HOMOLOG"/>
    <property type="match status" value="1"/>
</dbReference>
<accession>A0A3B0XUS4</accession>
<sequence>MTPSEFSTLSQTYIENWSPGLAALSIKQHRILLNNNELRALGQKNRCNSHWFAGESTPLDTVIQKLETGLKLFPEGAFVRLGSRSPKDSYQFLYRGGFVNKAELALQLLTTQSERIAYDLYFALRNHYAPSIYLREWQNIPRWAEFRCFMKNRQLVGISQYDCINLGHSPEIEQHHMKIKQAICDFFKNFKTQCLIDDVVFDVFVETEQDHLKAPVSVKLLELNPWFHKTDACLFDWNKPDDFDASFRYRLRDEN</sequence>
<gene>
    <name evidence="2" type="ORF">MNBD_GAMMA10-2872</name>
</gene>
<evidence type="ECO:0000256" key="1">
    <source>
        <dbReference type="ARBA" id="ARBA00011047"/>
    </source>
</evidence>
<dbReference type="InterPro" id="IPR009772">
    <property type="entry name" value="CDC123"/>
</dbReference>
<reference evidence="2" key="1">
    <citation type="submission" date="2018-06" db="EMBL/GenBank/DDBJ databases">
        <authorList>
            <person name="Zhirakovskaya E."/>
        </authorList>
    </citation>
    <scope>NUCLEOTIDE SEQUENCE</scope>
</reference>
<evidence type="ECO:0000313" key="2">
    <source>
        <dbReference type="EMBL" id="VAW67933.1"/>
    </source>
</evidence>